<dbReference type="OrthoDB" id="713940at2"/>
<dbReference type="RefSeq" id="WP_072863909.1">
    <property type="nucleotide sequence ID" value="NZ_FQUX01000007.1"/>
</dbReference>
<proteinExistence type="predicted"/>
<dbReference type="Proteomes" id="UP000184406">
    <property type="component" value="Unassembled WGS sequence"/>
</dbReference>
<feature type="compositionally biased region" description="Basic and acidic residues" evidence="1">
    <location>
        <begin position="44"/>
        <end position="61"/>
    </location>
</feature>
<feature type="chain" id="PRO_5012386625" evidence="2">
    <location>
        <begin position="25"/>
        <end position="123"/>
    </location>
</feature>
<protein>
    <submittedName>
        <fullName evidence="3">Uncharacterized protein</fullName>
    </submittedName>
</protein>
<sequence>MNNRTHILSILLFLLFLSTSNVWACGTSKEKAKSENIDSCSMDGHTEDKSCCDSESDKENEGCNGTCSHNLCHCPVVVNTPVYLNGVEVKFSNINTELENDWAYIQQIPKLVYLPIWQRPKIG</sequence>
<accession>A0A1M5EDU6</accession>
<feature type="signal peptide" evidence="2">
    <location>
        <begin position="1"/>
        <end position="24"/>
    </location>
</feature>
<reference evidence="4" key="1">
    <citation type="submission" date="2016-11" db="EMBL/GenBank/DDBJ databases">
        <authorList>
            <person name="Varghese N."/>
            <person name="Submissions S."/>
        </authorList>
    </citation>
    <scope>NUCLEOTIDE SEQUENCE [LARGE SCALE GENOMIC DNA]</scope>
    <source>
        <strain evidence="4">DSM 17539</strain>
    </source>
</reference>
<organism evidence="3 4">
    <name type="scientific">Arenibacter palladensis</name>
    <dbReference type="NCBI Taxonomy" id="237373"/>
    <lineage>
        <taxon>Bacteria</taxon>
        <taxon>Pseudomonadati</taxon>
        <taxon>Bacteroidota</taxon>
        <taxon>Flavobacteriia</taxon>
        <taxon>Flavobacteriales</taxon>
        <taxon>Flavobacteriaceae</taxon>
        <taxon>Arenibacter</taxon>
    </lineage>
</organism>
<gene>
    <name evidence="3" type="ORF">SAMN03080594_10793</name>
</gene>
<evidence type="ECO:0000256" key="1">
    <source>
        <dbReference type="SAM" id="MobiDB-lite"/>
    </source>
</evidence>
<feature type="region of interest" description="Disordered" evidence="1">
    <location>
        <begin position="37"/>
        <end position="61"/>
    </location>
</feature>
<keyword evidence="4" id="KW-1185">Reference proteome</keyword>
<evidence type="ECO:0000256" key="2">
    <source>
        <dbReference type="SAM" id="SignalP"/>
    </source>
</evidence>
<name>A0A1M5EDU6_9FLAO</name>
<evidence type="ECO:0000313" key="4">
    <source>
        <dbReference type="Proteomes" id="UP000184406"/>
    </source>
</evidence>
<keyword evidence="2" id="KW-0732">Signal</keyword>
<dbReference type="AlphaFoldDB" id="A0A1M5EDU6"/>
<evidence type="ECO:0000313" key="3">
    <source>
        <dbReference type="EMBL" id="SHF77357.1"/>
    </source>
</evidence>
<dbReference type="EMBL" id="FQUX01000007">
    <property type="protein sequence ID" value="SHF77357.1"/>
    <property type="molecule type" value="Genomic_DNA"/>
</dbReference>